<proteinExistence type="predicted"/>
<dbReference type="AlphaFoldDB" id="A0A2J7ZQU7"/>
<evidence type="ECO:0000313" key="3">
    <source>
        <dbReference type="Proteomes" id="UP000236333"/>
    </source>
</evidence>
<dbReference type="EMBL" id="PGGS01000617">
    <property type="protein sequence ID" value="PNH02644.1"/>
    <property type="molecule type" value="Genomic_DNA"/>
</dbReference>
<evidence type="ECO:0000256" key="1">
    <source>
        <dbReference type="SAM" id="MobiDB-lite"/>
    </source>
</evidence>
<protein>
    <submittedName>
        <fullName evidence="2">Uncharacterized protein</fullName>
    </submittedName>
</protein>
<feature type="compositionally biased region" description="Polar residues" evidence="1">
    <location>
        <begin position="217"/>
        <end position="227"/>
    </location>
</feature>
<dbReference type="Proteomes" id="UP000236333">
    <property type="component" value="Unassembled WGS sequence"/>
</dbReference>
<dbReference type="OrthoDB" id="533139at2759"/>
<gene>
    <name evidence="2" type="ORF">TSOC_011358</name>
</gene>
<organism evidence="2 3">
    <name type="scientific">Tetrabaena socialis</name>
    <dbReference type="NCBI Taxonomy" id="47790"/>
    <lineage>
        <taxon>Eukaryota</taxon>
        <taxon>Viridiplantae</taxon>
        <taxon>Chlorophyta</taxon>
        <taxon>core chlorophytes</taxon>
        <taxon>Chlorophyceae</taxon>
        <taxon>CS clade</taxon>
        <taxon>Chlamydomonadales</taxon>
        <taxon>Tetrabaenaceae</taxon>
        <taxon>Tetrabaena</taxon>
    </lineage>
</organism>
<keyword evidence="3" id="KW-1185">Reference proteome</keyword>
<reference evidence="2 3" key="1">
    <citation type="journal article" date="2017" name="Mol. Biol. Evol.">
        <title>The 4-celled Tetrabaena socialis nuclear genome reveals the essential components for genetic control of cell number at the origin of multicellularity in the volvocine lineage.</title>
        <authorList>
            <person name="Featherston J."/>
            <person name="Arakaki Y."/>
            <person name="Hanschen E.R."/>
            <person name="Ferris P.J."/>
            <person name="Michod R.E."/>
            <person name="Olson B.J.S.C."/>
            <person name="Nozaki H."/>
            <person name="Durand P.M."/>
        </authorList>
    </citation>
    <scope>NUCLEOTIDE SEQUENCE [LARGE SCALE GENOMIC DNA]</scope>
    <source>
        <strain evidence="2 3">NIES-571</strain>
    </source>
</reference>
<comment type="caution">
    <text evidence="2">The sequence shown here is derived from an EMBL/GenBank/DDBJ whole genome shotgun (WGS) entry which is preliminary data.</text>
</comment>
<name>A0A2J7ZQU7_9CHLO</name>
<accession>A0A2J7ZQU7</accession>
<evidence type="ECO:0000313" key="2">
    <source>
        <dbReference type="EMBL" id="PNH02644.1"/>
    </source>
</evidence>
<feature type="region of interest" description="Disordered" evidence="1">
    <location>
        <begin position="212"/>
        <end position="233"/>
    </location>
</feature>
<sequence length="233" mass="24656">MFSEAGVLDLRVDDAPRHLQSQLSEMGFSVVAAVRPPGLPGSAYIIPNGASFYSSSEDMVAIASFVNGGGLAVMLDAEDGEGAAQRSLIAKAMGFQGGWSLCKSLGSNSHYSYGHPALDTQARSFLPDAVWPAELEDVRVTSVHSRCLHEDASAVSWPLYTVLDDPDMVVAQAFSRVGAPGAVVWLGYSWKDGPQAEWGAMLRTLIEAFGTGGHANTPRSPSESPLGTTMRVP</sequence>